<dbReference type="InterPro" id="IPR016691">
    <property type="entry name" value="TRMT11"/>
</dbReference>
<feature type="domain" description="tRNA (guanine(10)-N(2))-methyltransferase TRMT11 N-terminal" evidence="8">
    <location>
        <begin position="6"/>
        <end position="170"/>
    </location>
</feature>
<dbReference type="OrthoDB" id="296065at2759"/>
<dbReference type="PIRSF" id="PIRSF017259">
    <property type="entry name" value="tRNA_mtfrase_TRM11"/>
    <property type="match status" value="1"/>
</dbReference>
<evidence type="ECO:0000256" key="6">
    <source>
        <dbReference type="ARBA" id="ARBA00022884"/>
    </source>
</evidence>
<dbReference type="GO" id="GO:0030488">
    <property type="term" value="P:tRNA methylation"/>
    <property type="evidence" value="ECO:0007669"/>
    <property type="project" value="EnsemblFungi"/>
</dbReference>
<dbReference type="Proteomes" id="UP000053447">
    <property type="component" value="Unassembled WGS sequence"/>
</dbReference>
<comment type="similarity">
    <text evidence="7">Belongs to the class I-like SAM-binding methyltransferase superfamily. TRM11 methyltransferase family.</text>
</comment>
<keyword evidence="7" id="KW-0820">tRNA-binding</keyword>
<dbReference type="SUPFAM" id="SSF53335">
    <property type="entry name" value="S-adenosyl-L-methionine-dependent methyltransferases"/>
    <property type="match status" value="1"/>
</dbReference>
<dbReference type="PANTHER" id="PTHR13370:SF3">
    <property type="entry name" value="TRNA (GUANINE(10)-N2)-METHYLTRANSFERASE HOMOLOG"/>
    <property type="match status" value="1"/>
</dbReference>
<evidence type="ECO:0000256" key="1">
    <source>
        <dbReference type="ARBA" id="ARBA00022490"/>
    </source>
</evidence>
<evidence type="ECO:0000259" key="8">
    <source>
        <dbReference type="Pfam" id="PF25904"/>
    </source>
</evidence>
<keyword evidence="4 7" id="KW-0949">S-adenosyl-L-methionine</keyword>
<evidence type="ECO:0000256" key="3">
    <source>
        <dbReference type="ARBA" id="ARBA00022679"/>
    </source>
</evidence>
<reference evidence="10" key="1">
    <citation type="journal article" date="2016" name="Nat. Commun.">
        <title>Genome analysis of three Pneumocystis species reveals adaptation mechanisms to life exclusively in mammalian hosts.</title>
        <authorList>
            <person name="Ma L."/>
            <person name="Chen Z."/>
            <person name="Huang D.W."/>
            <person name="Kutty G."/>
            <person name="Ishihara M."/>
            <person name="Wang H."/>
            <person name="Abouelleil A."/>
            <person name="Bishop L."/>
            <person name="Davey E."/>
            <person name="Deng R."/>
            <person name="Deng X."/>
            <person name="Fan L."/>
            <person name="Fantoni G."/>
            <person name="Fitzgerald M."/>
            <person name="Gogineni E."/>
            <person name="Goldberg J.M."/>
            <person name="Handley G."/>
            <person name="Hu X."/>
            <person name="Huber C."/>
            <person name="Jiao X."/>
            <person name="Jones K."/>
            <person name="Levin J.Z."/>
            <person name="Liu Y."/>
            <person name="Macdonald P."/>
            <person name="Melnikov A."/>
            <person name="Raley C."/>
            <person name="Sassi M."/>
            <person name="Sherman B.T."/>
            <person name="Song X."/>
            <person name="Sykes S."/>
            <person name="Tran B."/>
            <person name="Walsh L."/>
            <person name="Xia Y."/>
            <person name="Yang J."/>
            <person name="Young S."/>
            <person name="Zeng Q."/>
            <person name="Zheng X."/>
            <person name="Stephens R."/>
            <person name="Nusbaum C."/>
            <person name="Birren B.W."/>
            <person name="Azadi P."/>
            <person name="Lempicki R.A."/>
            <person name="Cuomo C.A."/>
            <person name="Kovacs J.A."/>
        </authorList>
    </citation>
    <scope>NUCLEOTIDE SEQUENCE [LARGE SCALE GENOMIC DNA]</scope>
    <source>
        <strain evidence="10">RU7</strain>
    </source>
</reference>
<evidence type="ECO:0000256" key="5">
    <source>
        <dbReference type="ARBA" id="ARBA00022694"/>
    </source>
</evidence>
<dbReference type="EMBL" id="LFWA01000014">
    <property type="protein sequence ID" value="KTW27575.1"/>
    <property type="molecule type" value="Genomic_DNA"/>
</dbReference>
<protein>
    <recommendedName>
        <fullName evidence="8">tRNA (guanine(10)-N(2))-methyltransferase TRMT11 N-terminal domain-containing protein</fullName>
    </recommendedName>
</protein>
<sequence length="424" mass="48636">MEMLRNYIIMFSLSHKNFRREELESLAIAECISLDLSAYDRQSPCLLLQLRDDEQAKRLICRSICSRAIYELWSSATSYADLHAQLRELGPALCQPFRNSSFKFVVESVNKSHTMQHQIEIIDSFSYLSFEGPVSMNNPEQIYAVLEEWQKGTQILLRVSLGRQVARSSRSAVGLFDLKKRRYIGNTSMDAELSLIAANQALARKGKLVYDPFVGTGSFLFACAYYGAMTMGSDIDGRPLRGRGRLSISSNLEQYNLVSEFLDVFIMDFANLSLRSGFLFDAIICDRNYGVRAGAKTLRKNLSNKSPPKDESGCYYHLQKDYIPPTRSYPFGNLIMDLMNFASNHLLTQGRLVFWMPSITEDEVNIDIPHHPNLLLVANSLQCFGKWSRRLLTYVRKDRTLFNEVVLEKIENKFREKYFTSKNK</sequence>
<dbReference type="GO" id="GO:0000049">
    <property type="term" value="F:tRNA binding"/>
    <property type="evidence" value="ECO:0007669"/>
    <property type="project" value="UniProtKB-UniRule"/>
</dbReference>
<keyword evidence="6 7" id="KW-0694">RNA-binding</keyword>
<dbReference type="RefSeq" id="XP_018228545.1">
    <property type="nucleotide sequence ID" value="XM_018375337.1"/>
</dbReference>
<keyword evidence="5 7" id="KW-0819">tRNA processing</keyword>
<dbReference type="GO" id="GO:0005737">
    <property type="term" value="C:cytoplasm"/>
    <property type="evidence" value="ECO:0007669"/>
    <property type="project" value="EnsemblFungi"/>
</dbReference>
<keyword evidence="3 7" id="KW-0808">Transferase</keyword>
<dbReference type="GO" id="GO:0160102">
    <property type="term" value="F:tRNA (guanine(10)-N2)-methyltransferase activity"/>
    <property type="evidence" value="ECO:0007669"/>
    <property type="project" value="EnsemblFungi"/>
</dbReference>
<gene>
    <name evidence="9" type="ORF">T551_03074</name>
</gene>
<dbReference type="VEuPathDB" id="FungiDB:T551_03074"/>
<keyword evidence="2 7" id="KW-0489">Methyltransferase</keyword>
<dbReference type="STRING" id="1408657.A0A0W4ZGS1"/>
<keyword evidence="1" id="KW-0963">Cytoplasm</keyword>
<evidence type="ECO:0000313" key="9">
    <source>
        <dbReference type="EMBL" id="KTW27575.1"/>
    </source>
</evidence>
<dbReference type="InterPro" id="IPR029063">
    <property type="entry name" value="SAM-dependent_MTases_sf"/>
</dbReference>
<dbReference type="AlphaFoldDB" id="A0A0W4ZGS1"/>
<dbReference type="InterPro" id="IPR059073">
    <property type="entry name" value="TRMT11_N"/>
</dbReference>
<dbReference type="Gene3D" id="3.40.50.150">
    <property type="entry name" value="Vaccinia Virus protein VP39"/>
    <property type="match status" value="1"/>
</dbReference>
<evidence type="ECO:0000256" key="7">
    <source>
        <dbReference type="PROSITE-ProRule" id="PRU00959"/>
    </source>
</evidence>
<dbReference type="Pfam" id="PF25904">
    <property type="entry name" value="Tmrp11_N"/>
    <property type="match status" value="1"/>
</dbReference>
<dbReference type="PANTHER" id="PTHR13370">
    <property type="entry name" value="RNA METHYLASE-RELATED"/>
    <property type="match status" value="1"/>
</dbReference>
<evidence type="ECO:0000313" key="10">
    <source>
        <dbReference type="Proteomes" id="UP000053447"/>
    </source>
</evidence>
<evidence type="ECO:0000256" key="4">
    <source>
        <dbReference type="ARBA" id="ARBA00022691"/>
    </source>
</evidence>
<dbReference type="GeneID" id="28941592"/>
<name>A0A0W4ZGS1_PNEJ7</name>
<keyword evidence="10" id="KW-1185">Reference proteome</keyword>
<dbReference type="PROSITE" id="PS51627">
    <property type="entry name" value="SAM_MT_TRM11"/>
    <property type="match status" value="1"/>
</dbReference>
<organism evidence="9 10">
    <name type="scientific">Pneumocystis jirovecii (strain RU7)</name>
    <name type="common">Human pneumocystis pneumonia agent</name>
    <dbReference type="NCBI Taxonomy" id="1408657"/>
    <lineage>
        <taxon>Eukaryota</taxon>
        <taxon>Fungi</taxon>
        <taxon>Dikarya</taxon>
        <taxon>Ascomycota</taxon>
        <taxon>Taphrinomycotina</taxon>
        <taxon>Pneumocystomycetes</taxon>
        <taxon>Pneumocystaceae</taxon>
        <taxon>Pneumocystis</taxon>
    </lineage>
</organism>
<comment type="caution">
    <text evidence="9">The sequence shown here is derived from an EMBL/GenBank/DDBJ whole genome shotgun (WGS) entry which is preliminary data.</text>
</comment>
<proteinExistence type="inferred from homology"/>
<dbReference type="eggNOG" id="KOG2671">
    <property type="taxonomic scope" value="Eukaryota"/>
</dbReference>
<accession>A0A0W4ZGS1</accession>
<dbReference type="GO" id="GO:0043528">
    <property type="term" value="C:tRNA (m2G10) methyltransferase complex"/>
    <property type="evidence" value="ECO:0007669"/>
    <property type="project" value="EnsemblFungi"/>
</dbReference>
<evidence type="ECO:0000256" key="2">
    <source>
        <dbReference type="ARBA" id="ARBA00022603"/>
    </source>
</evidence>